<evidence type="ECO:0000256" key="1">
    <source>
        <dbReference type="ARBA" id="ARBA00009776"/>
    </source>
</evidence>
<keyword evidence="6 12" id="KW-0547">Nucleotide-binding</keyword>
<dbReference type="EMBL" id="PCVY01000046">
    <property type="protein sequence ID" value="PIQ86332.1"/>
    <property type="molecule type" value="Genomic_DNA"/>
</dbReference>
<dbReference type="PANTHER" id="PTHR10344">
    <property type="entry name" value="THYMIDYLATE KINASE"/>
    <property type="match status" value="1"/>
</dbReference>
<dbReference type="Proteomes" id="UP000230859">
    <property type="component" value="Unassembled WGS sequence"/>
</dbReference>
<accession>A0A2H0LPI3</accession>
<keyword evidence="4 12" id="KW-0808">Transferase</keyword>
<keyword evidence="5 12" id="KW-0545">Nucleotide biosynthesis</keyword>
<dbReference type="GO" id="GO:0005829">
    <property type="term" value="C:cytosol"/>
    <property type="evidence" value="ECO:0007669"/>
    <property type="project" value="TreeGrafter"/>
</dbReference>
<dbReference type="Gene3D" id="3.40.50.300">
    <property type="entry name" value="P-loop containing nucleotide triphosphate hydrolases"/>
    <property type="match status" value="1"/>
</dbReference>
<dbReference type="GO" id="GO:0005524">
    <property type="term" value="F:ATP binding"/>
    <property type="evidence" value="ECO:0007669"/>
    <property type="project" value="UniProtKB-UniRule"/>
</dbReference>
<comment type="function">
    <text evidence="11 12">Phosphorylation of dTMP to form dTDP in both de novo and salvage pathways of dTTP synthesis.</text>
</comment>
<feature type="binding site" evidence="12">
    <location>
        <begin position="11"/>
        <end position="18"/>
    </location>
    <ligand>
        <name>ATP</name>
        <dbReference type="ChEBI" id="CHEBI:30616"/>
    </ligand>
</feature>
<evidence type="ECO:0000256" key="6">
    <source>
        <dbReference type="ARBA" id="ARBA00022741"/>
    </source>
</evidence>
<dbReference type="AlphaFoldDB" id="A0A2H0LPI3"/>
<evidence type="ECO:0000256" key="3">
    <source>
        <dbReference type="ARBA" id="ARBA00017144"/>
    </source>
</evidence>
<evidence type="ECO:0000259" key="13">
    <source>
        <dbReference type="Pfam" id="PF02223"/>
    </source>
</evidence>
<dbReference type="HAMAP" id="MF_00165">
    <property type="entry name" value="Thymidylate_kinase"/>
    <property type="match status" value="1"/>
</dbReference>
<proteinExistence type="inferred from homology"/>
<evidence type="ECO:0000256" key="9">
    <source>
        <dbReference type="ARBA" id="ARBA00029962"/>
    </source>
</evidence>
<evidence type="ECO:0000256" key="2">
    <source>
        <dbReference type="ARBA" id="ARBA00012980"/>
    </source>
</evidence>
<comment type="similarity">
    <text evidence="1 12">Belongs to the thymidylate kinase family.</text>
</comment>
<evidence type="ECO:0000256" key="5">
    <source>
        <dbReference type="ARBA" id="ARBA00022727"/>
    </source>
</evidence>
<dbReference type="GO" id="GO:0006227">
    <property type="term" value="P:dUDP biosynthetic process"/>
    <property type="evidence" value="ECO:0007669"/>
    <property type="project" value="TreeGrafter"/>
</dbReference>
<evidence type="ECO:0000313" key="15">
    <source>
        <dbReference type="Proteomes" id="UP000230859"/>
    </source>
</evidence>
<dbReference type="GO" id="GO:0004798">
    <property type="term" value="F:dTMP kinase activity"/>
    <property type="evidence" value="ECO:0007669"/>
    <property type="project" value="UniProtKB-UniRule"/>
</dbReference>
<dbReference type="CDD" id="cd01672">
    <property type="entry name" value="TMPK"/>
    <property type="match status" value="1"/>
</dbReference>
<dbReference type="InterPro" id="IPR018095">
    <property type="entry name" value="Thymidylate_kin_CS"/>
</dbReference>
<evidence type="ECO:0000256" key="4">
    <source>
        <dbReference type="ARBA" id="ARBA00022679"/>
    </source>
</evidence>
<evidence type="ECO:0000256" key="11">
    <source>
        <dbReference type="ARBA" id="ARBA00057735"/>
    </source>
</evidence>
<organism evidence="14 15">
    <name type="scientific">Candidatus Abzuiibacterium crystallinum</name>
    <dbReference type="NCBI Taxonomy" id="1974748"/>
    <lineage>
        <taxon>Bacteria</taxon>
        <taxon>Pseudomonadati</taxon>
        <taxon>Candidatus Omnitrophota</taxon>
        <taxon>Candidatus Abzuiibacterium</taxon>
    </lineage>
</organism>
<evidence type="ECO:0000256" key="7">
    <source>
        <dbReference type="ARBA" id="ARBA00022777"/>
    </source>
</evidence>
<protein>
    <recommendedName>
        <fullName evidence="3 12">Thymidylate kinase</fullName>
        <ecNumber evidence="2 12">2.7.4.9</ecNumber>
    </recommendedName>
    <alternativeName>
        <fullName evidence="9 12">dTMP kinase</fullName>
    </alternativeName>
</protein>
<dbReference type="PROSITE" id="PS01331">
    <property type="entry name" value="THYMIDYLATE_KINASE"/>
    <property type="match status" value="1"/>
</dbReference>
<dbReference type="Pfam" id="PF02223">
    <property type="entry name" value="Thymidylate_kin"/>
    <property type="match status" value="1"/>
</dbReference>
<dbReference type="InterPro" id="IPR027417">
    <property type="entry name" value="P-loop_NTPase"/>
</dbReference>
<feature type="domain" description="Thymidylate kinase-like" evidence="13">
    <location>
        <begin position="9"/>
        <end position="195"/>
    </location>
</feature>
<dbReference type="SUPFAM" id="SSF52540">
    <property type="entry name" value="P-loop containing nucleoside triphosphate hydrolases"/>
    <property type="match status" value="1"/>
</dbReference>
<dbReference type="GO" id="GO:0006233">
    <property type="term" value="P:dTDP biosynthetic process"/>
    <property type="evidence" value="ECO:0007669"/>
    <property type="project" value="InterPro"/>
</dbReference>
<keyword evidence="8 12" id="KW-0067">ATP-binding</keyword>
<dbReference type="GO" id="GO:0006235">
    <property type="term" value="P:dTTP biosynthetic process"/>
    <property type="evidence" value="ECO:0007669"/>
    <property type="project" value="UniProtKB-UniRule"/>
</dbReference>
<reference evidence="14 15" key="1">
    <citation type="submission" date="2017-09" db="EMBL/GenBank/DDBJ databases">
        <title>Depth-based differentiation of microbial function through sediment-hosted aquifers and enrichment of novel symbionts in the deep terrestrial subsurface.</title>
        <authorList>
            <person name="Probst A.J."/>
            <person name="Ladd B."/>
            <person name="Jarett J.K."/>
            <person name="Geller-Mcgrath D.E."/>
            <person name="Sieber C.M."/>
            <person name="Emerson J.B."/>
            <person name="Anantharaman K."/>
            <person name="Thomas B.C."/>
            <person name="Malmstrom R."/>
            <person name="Stieglmeier M."/>
            <person name="Klingl A."/>
            <person name="Woyke T."/>
            <person name="Ryan C.M."/>
            <person name="Banfield J.F."/>
        </authorList>
    </citation>
    <scope>NUCLEOTIDE SEQUENCE [LARGE SCALE GENOMIC DNA]</scope>
    <source>
        <strain evidence="14">CG11_big_fil_rev_8_21_14_0_20_45_26</strain>
    </source>
</reference>
<dbReference type="FunFam" id="3.40.50.300:FF:000225">
    <property type="entry name" value="Thymidylate kinase"/>
    <property type="match status" value="1"/>
</dbReference>
<evidence type="ECO:0000256" key="12">
    <source>
        <dbReference type="HAMAP-Rule" id="MF_00165"/>
    </source>
</evidence>
<evidence type="ECO:0000256" key="8">
    <source>
        <dbReference type="ARBA" id="ARBA00022840"/>
    </source>
</evidence>
<evidence type="ECO:0000256" key="10">
    <source>
        <dbReference type="ARBA" id="ARBA00048743"/>
    </source>
</evidence>
<sequence>MQKGIFITFEGSEGSGKSTHIRFAASYFRKRGRRPLMIREPGSTRSSEAIRRILLDPQNKKMGQATELLLYLAARAQLVEEKILPALKAGRVIISDRFEDSTLAYQGFGAGISRHTIESFSRFVRGSLKPDLTFILDIHPQKGLARGGRHDRVEKKSDAFHRRVRNGFLTLARQNKKRIVLLSTDKPVREVQQQILKHLKRFYG</sequence>
<dbReference type="InterPro" id="IPR039430">
    <property type="entry name" value="Thymidylate_kin-like_dom"/>
</dbReference>
<comment type="catalytic activity">
    <reaction evidence="10 12">
        <text>dTMP + ATP = dTDP + ADP</text>
        <dbReference type="Rhea" id="RHEA:13517"/>
        <dbReference type="ChEBI" id="CHEBI:30616"/>
        <dbReference type="ChEBI" id="CHEBI:58369"/>
        <dbReference type="ChEBI" id="CHEBI:63528"/>
        <dbReference type="ChEBI" id="CHEBI:456216"/>
        <dbReference type="EC" id="2.7.4.9"/>
    </reaction>
</comment>
<gene>
    <name evidence="12 14" type="primary">tmk</name>
    <name evidence="14" type="ORF">COV74_05100</name>
</gene>
<dbReference type="NCBIfam" id="TIGR00041">
    <property type="entry name" value="DTMP_kinase"/>
    <property type="match status" value="1"/>
</dbReference>
<keyword evidence="7 12" id="KW-0418">Kinase</keyword>
<name>A0A2H0LPI3_9BACT</name>
<dbReference type="InterPro" id="IPR018094">
    <property type="entry name" value="Thymidylate_kinase"/>
</dbReference>
<comment type="caution">
    <text evidence="14">The sequence shown here is derived from an EMBL/GenBank/DDBJ whole genome shotgun (WGS) entry which is preliminary data.</text>
</comment>
<dbReference type="EC" id="2.7.4.9" evidence="2 12"/>
<evidence type="ECO:0000313" key="14">
    <source>
        <dbReference type="EMBL" id="PIQ86332.1"/>
    </source>
</evidence>
<dbReference type="PANTHER" id="PTHR10344:SF4">
    <property type="entry name" value="UMP-CMP KINASE 2, MITOCHONDRIAL"/>
    <property type="match status" value="1"/>
</dbReference>